<dbReference type="InterPro" id="IPR006103">
    <property type="entry name" value="Glyco_hydro_2_cat"/>
</dbReference>
<sequence length="1042" mass="117323">MPDLISGIPEKDDFQNELVFERNRLPPRAYFIPKHALNLNGRWKFHYAPCPAKAPSESEDIESIEGSSTIDVPGHWQLQGHGKPHYTNVQFPFPVCPPYVPSKNPVGTYSTEFRVPSKWNSEGEMSYRLRFEGVDSAFHLSVNGSPFQARYSQGSRNPAEFDITDLLTKDGSSLNKVTVRVYQWCDGSYIEDQDQWWLSGIFRDVYFIAIPTRGHIEDFTVRTELDENYQNAQLKLDLVYSLASASAVIVKLKGQGTAHMVFEKKLELEPQSTSKTFSFHVKNPLKWTAETPALYNLSIQLGEQSEKQEPLQIIHQEVGFRQVEIKNGNLTVNGKAVLLNGANRHDHHSKYGRAVPLDFIRRDLLLMKTHNINALRCSHYPSHPEIYSMANQLGLYVMDEADLECHGFYDAVARPLEIPESKPYEERKLLTFPQSAKFTTDKESWQGAYVERMKQMVHRDKNHPSIIMWSLGNEAFYGRNHKAMYDWTRQADPTRPVHYEGDAKALSADMFSYMYLPIPELIKRATEDGDDFEKPIILCEFAHAMGTGPGALKEYHDAFLDHRRLQGGFIWEWADHGLQTTTKDGRPFFAYGGDFGDFPNDGNFVMDGLCDSEHNPRSALVETKKVFEPVRIQKVDDKLLITNLYDFVSLDHLKAHWKVSKFSTGANESILASGPLSLPEIAAGNSAIIDLPGLDHYQPGGGEIVLYISLELASSNLWAEAGHQIAWGQFPLSGIESSSTEKTYGFDSPVISTHKAILSFFTSDLNFQFDTSTDQIIKWAVRGKDIFDGAKGPQLTFWRAPTDNDIPEIAIYWALFGLDSMEKQVRSYVHTCIDGVLEITVKSWISPPILAWGFDTTTKYIVSGDGSIKIDVYAEPQGPFPTTLPRFGLEMELAKDTSTVKWYGLGPGETYRDMKQAGKLGVWAKGVDEMTTSNAFPQESGNRTDTRWIHLLNSKGTGLQAEMWCQEPFGNGSFDFNVNRHTAHELEKAKHPHELGPSDKVIFRIDGSHHGLGTASCGPPTLEQHSLKTGILDFVVVLTPIA</sequence>
<dbReference type="PANTHER" id="PTHR46323">
    <property type="entry name" value="BETA-GALACTOSIDASE"/>
    <property type="match status" value="1"/>
</dbReference>
<dbReference type="InterPro" id="IPR004199">
    <property type="entry name" value="B-gal_small/dom_5"/>
</dbReference>
<dbReference type="GO" id="GO:0009341">
    <property type="term" value="C:beta-galactosidase complex"/>
    <property type="evidence" value="ECO:0007669"/>
    <property type="project" value="InterPro"/>
</dbReference>
<dbReference type="Gene3D" id="3.20.20.80">
    <property type="entry name" value="Glycosidases"/>
    <property type="match status" value="1"/>
</dbReference>
<evidence type="ECO:0000256" key="2">
    <source>
        <dbReference type="ARBA" id="ARBA00022801"/>
    </source>
</evidence>
<dbReference type="Gene3D" id="2.60.120.260">
    <property type="entry name" value="Galactose-binding domain-like"/>
    <property type="match status" value="1"/>
</dbReference>
<dbReference type="InterPro" id="IPR006102">
    <property type="entry name" value="Ig-like_GH2"/>
</dbReference>
<dbReference type="Pfam" id="PF02837">
    <property type="entry name" value="Glyco_hydro_2_N"/>
    <property type="match status" value="1"/>
</dbReference>
<proteinExistence type="inferred from homology"/>
<protein>
    <recommendedName>
        <fullName evidence="4">Lactase</fullName>
    </recommendedName>
</protein>
<dbReference type="InterPro" id="IPR006104">
    <property type="entry name" value="Glyco_hydro_2_N"/>
</dbReference>
<dbReference type="InterPro" id="IPR011013">
    <property type="entry name" value="Gal_mutarotase_sf_dom"/>
</dbReference>
<dbReference type="InterPro" id="IPR013783">
    <property type="entry name" value="Ig-like_fold"/>
</dbReference>
<keyword evidence="3 5" id="KW-0326">Glycosidase</keyword>
<dbReference type="InterPro" id="IPR014718">
    <property type="entry name" value="GH-type_carb-bd"/>
</dbReference>
<feature type="domain" description="Beta galactosidase small chain/" evidence="6">
    <location>
        <begin position="759"/>
        <end position="1039"/>
    </location>
</feature>
<dbReference type="Pfam" id="PF02929">
    <property type="entry name" value="Bgal_small_N"/>
    <property type="match status" value="1"/>
</dbReference>
<dbReference type="PROSITE" id="PS00719">
    <property type="entry name" value="GLYCOSYL_HYDROL_F2_1"/>
    <property type="match status" value="1"/>
</dbReference>
<organism evidence="7 8">
    <name type="scientific">Hymenoscyphus fraxineus</name>
    <dbReference type="NCBI Taxonomy" id="746836"/>
    <lineage>
        <taxon>Eukaryota</taxon>
        <taxon>Fungi</taxon>
        <taxon>Dikarya</taxon>
        <taxon>Ascomycota</taxon>
        <taxon>Pezizomycotina</taxon>
        <taxon>Leotiomycetes</taxon>
        <taxon>Helotiales</taxon>
        <taxon>Helotiaceae</taxon>
        <taxon>Hymenoscyphus</taxon>
    </lineage>
</organism>
<dbReference type="AlphaFoldDB" id="A0A9N9KN39"/>
<evidence type="ECO:0000256" key="4">
    <source>
        <dbReference type="ARBA" id="ARBA00032230"/>
    </source>
</evidence>
<dbReference type="InterPro" id="IPR023230">
    <property type="entry name" value="Glyco_hydro_2_CS"/>
</dbReference>
<accession>A0A9N9KN39</accession>
<keyword evidence="2 5" id="KW-0378">Hydrolase</keyword>
<dbReference type="Gene3D" id="2.60.40.10">
    <property type="entry name" value="Immunoglobulins"/>
    <property type="match status" value="2"/>
</dbReference>
<dbReference type="InterPro" id="IPR036156">
    <property type="entry name" value="Beta-gal/glucu_dom_sf"/>
</dbReference>
<dbReference type="Pfam" id="PF00703">
    <property type="entry name" value="Glyco_hydro_2"/>
    <property type="match status" value="1"/>
</dbReference>
<evidence type="ECO:0000256" key="1">
    <source>
        <dbReference type="ARBA" id="ARBA00007401"/>
    </source>
</evidence>
<dbReference type="GO" id="GO:0004565">
    <property type="term" value="F:beta-galactosidase activity"/>
    <property type="evidence" value="ECO:0007669"/>
    <property type="project" value="InterPro"/>
</dbReference>
<dbReference type="Pfam" id="PF02836">
    <property type="entry name" value="Glyco_hydro_2_C"/>
    <property type="match status" value="1"/>
</dbReference>
<dbReference type="InterPro" id="IPR006101">
    <property type="entry name" value="Glyco_hydro_2"/>
</dbReference>
<evidence type="ECO:0000259" key="6">
    <source>
        <dbReference type="SMART" id="SM01038"/>
    </source>
</evidence>
<dbReference type="SUPFAM" id="SSF49303">
    <property type="entry name" value="beta-Galactosidase/glucuronidase domain"/>
    <property type="match status" value="2"/>
</dbReference>
<dbReference type="GO" id="GO:0005990">
    <property type="term" value="P:lactose catabolic process"/>
    <property type="evidence" value="ECO:0007669"/>
    <property type="project" value="TreeGrafter"/>
</dbReference>
<dbReference type="InterPro" id="IPR032312">
    <property type="entry name" value="LacZ_4"/>
</dbReference>
<dbReference type="InterPro" id="IPR050347">
    <property type="entry name" value="Bact_Beta-galactosidase"/>
</dbReference>
<dbReference type="Proteomes" id="UP000696280">
    <property type="component" value="Unassembled WGS sequence"/>
</dbReference>
<dbReference type="PANTHER" id="PTHR46323:SF1">
    <property type="entry name" value="LACTASE"/>
    <property type="match status" value="1"/>
</dbReference>
<evidence type="ECO:0000256" key="5">
    <source>
        <dbReference type="RuleBase" id="RU361154"/>
    </source>
</evidence>
<dbReference type="SUPFAM" id="SSF74650">
    <property type="entry name" value="Galactose mutarotase-like"/>
    <property type="match status" value="1"/>
</dbReference>
<dbReference type="Gene3D" id="2.70.98.10">
    <property type="match status" value="1"/>
</dbReference>
<comment type="caution">
    <text evidence="7">The sequence shown here is derived from an EMBL/GenBank/DDBJ whole genome shotgun (WGS) entry which is preliminary data.</text>
</comment>
<dbReference type="PROSITE" id="PS00608">
    <property type="entry name" value="GLYCOSYL_HYDROL_F2_2"/>
    <property type="match status" value="1"/>
</dbReference>
<dbReference type="FunFam" id="3.20.20.80:FF:000018">
    <property type="entry name" value="Beta-galactosidase"/>
    <property type="match status" value="1"/>
</dbReference>
<keyword evidence="8" id="KW-1185">Reference proteome</keyword>
<name>A0A9N9KN39_9HELO</name>
<evidence type="ECO:0000313" key="8">
    <source>
        <dbReference type="Proteomes" id="UP000696280"/>
    </source>
</evidence>
<dbReference type="Pfam" id="PF16353">
    <property type="entry name" value="LacZ_4"/>
    <property type="match status" value="1"/>
</dbReference>
<evidence type="ECO:0000313" key="7">
    <source>
        <dbReference type="EMBL" id="CAG8949723.1"/>
    </source>
</evidence>
<dbReference type="InterPro" id="IPR017853">
    <property type="entry name" value="GH"/>
</dbReference>
<reference evidence="7" key="1">
    <citation type="submission" date="2021-07" db="EMBL/GenBank/DDBJ databases">
        <authorList>
            <person name="Durling M."/>
        </authorList>
    </citation>
    <scope>NUCLEOTIDE SEQUENCE</scope>
</reference>
<dbReference type="OrthoDB" id="408532at2759"/>
<dbReference type="SUPFAM" id="SSF51445">
    <property type="entry name" value="(Trans)glycosidases"/>
    <property type="match status" value="1"/>
</dbReference>
<dbReference type="EMBL" id="CAJVRL010000025">
    <property type="protein sequence ID" value="CAG8949723.1"/>
    <property type="molecule type" value="Genomic_DNA"/>
</dbReference>
<dbReference type="PRINTS" id="PR00132">
    <property type="entry name" value="GLHYDRLASE2"/>
</dbReference>
<gene>
    <name evidence="7" type="ORF">HYFRA_00004041</name>
</gene>
<dbReference type="InterPro" id="IPR023232">
    <property type="entry name" value="Glyco_hydro_2_AS"/>
</dbReference>
<evidence type="ECO:0000256" key="3">
    <source>
        <dbReference type="ARBA" id="ARBA00023295"/>
    </source>
</evidence>
<dbReference type="InterPro" id="IPR008979">
    <property type="entry name" value="Galactose-bd-like_sf"/>
</dbReference>
<dbReference type="GO" id="GO:0030246">
    <property type="term" value="F:carbohydrate binding"/>
    <property type="evidence" value="ECO:0007669"/>
    <property type="project" value="InterPro"/>
</dbReference>
<dbReference type="SUPFAM" id="SSF49785">
    <property type="entry name" value="Galactose-binding domain-like"/>
    <property type="match status" value="1"/>
</dbReference>
<comment type="similarity">
    <text evidence="1 5">Belongs to the glycosyl hydrolase 2 family.</text>
</comment>
<dbReference type="SMART" id="SM01038">
    <property type="entry name" value="Bgal_small_N"/>
    <property type="match status" value="1"/>
</dbReference>